<gene>
    <name evidence="6" type="ORF">ARB_07132</name>
</gene>
<dbReference type="InterPro" id="IPR016461">
    <property type="entry name" value="COMT-like"/>
</dbReference>
<dbReference type="Proteomes" id="UP000008866">
    <property type="component" value="Unassembled WGS sequence"/>
</dbReference>
<dbReference type="EMBL" id="ABSU01000007">
    <property type="protein sequence ID" value="EFE34181.1"/>
    <property type="molecule type" value="Genomic_DNA"/>
</dbReference>
<proteinExistence type="predicted"/>
<dbReference type="InterPro" id="IPR001077">
    <property type="entry name" value="COMT_C"/>
</dbReference>
<keyword evidence="6" id="KW-0503">Monooxygenase</keyword>
<dbReference type="RefSeq" id="XP_003014570.1">
    <property type="nucleotide sequence ID" value="XM_003014524.1"/>
</dbReference>
<dbReference type="InterPro" id="IPR050121">
    <property type="entry name" value="Cytochrome_P450_monoxygenase"/>
</dbReference>
<accession>D4ASB7</accession>
<evidence type="ECO:0000313" key="7">
    <source>
        <dbReference type="Proteomes" id="UP000008866"/>
    </source>
</evidence>
<keyword evidence="2" id="KW-0808">Transferase</keyword>
<dbReference type="GO" id="GO:0008171">
    <property type="term" value="F:O-methyltransferase activity"/>
    <property type="evidence" value="ECO:0007669"/>
    <property type="project" value="InterPro"/>
</dbReference>
<reference evidence="7" key="1">
    <citation type="journal article" date="2011" name="Genome Biol.">
        <title>Comparative and functional genomics provide insights into the pathogenicity of dermatophytic fungi.</title>
        <authorList>
            <person name="Burmester A."/>
            <person name="Shelest E."/>
            <person name="Gloeckner G."/>
            <person name="Heddergott C."/>
            <person name="Schindler S."/>
            <person name="Staib P."/>
            <person name="Heidel A."/>
            <person name="Felder M."/>
            <person name="Petzold A."/>
            <person name="Szafranski K."/>
            <person name="Feuermann M."/>
            <person name="Pedruzzi I."/>
            <person name="Priebe S."/>
            <person name="Groth M."/>
            <person name="Winkler R."/>
            <person name="Li W."/>
            <person name="Kniemeyer O."/>
            <person name="Schroeckh V."/>
            <person name="Hertweck C."/>
            <person name="Hube B."/>
            <person name="White T.C."/>
            <person name="Platzer M."/>
            <person name="Guthke R."/>
            <person name="Heitman J."/>
            <person name="Woestemeyer J."/>
            <person name="Zipfel P.F."/>
            <person name="Monod M."/>
            <person name="Brakhage A.A."/>
        </authorList>
    </citation>
    <scope>NUCLEOTIDE SEQUENCE [LARGE SCALE GENOMIC DNA]</scope>
    <source>
        <strain evidence="7">ATCC MYA-4681 / CBS 112371</strain>
    </source>
</reference>
<keyword evidence="4" id="KW-0472">Membrane</keyword>
<sequence length="753" mass="84077">MAGHYDGPLDMPIELIYPFDDLPDGSTIVDIGGGNGQNVIRLVKLYPHLAAIVQDHVSVISNAENTVKESYGEEIVGRITWEAHDYYAQQPQKGADIYLLSHVLMDNNDEKCVKMIQEIAKVMDPAKSKLLIHDFVDLPKTVGEGTRLIDMLDLHMIASLNTHSRTELEFDSIIERAAGDLASPLISFSDITSLRSMTAPNISNSLTAVISGTALPLIDKQAIVNYLGALAAGVIVLFLSLIAVHHIFTKLHAYIKLRHIPGPPLAHLSSWLHRRAILRYTPAQWYHDVIEKYVAKIAPNLIVTSSPEVWMHVTTKPGYPRSEWFFRAMRVDYQHDHLFSLTDTAEHDRRRKLLGPGFYGTECSYELYINERLEELLLLIRSKYLSSDSKVVPMDIAAKVQYFTHDVITAITFGKSFEMVQKDADTNDYIKSIKEGFLTANILVVFGLAKISQSSLIGPALTPVATEETGYGKLLAVSTELIKEREANPREKPEDMLDSFIRHGVKGDALRSEVLDALVIGSFGPCYSICSVILHTLANQDVLTKLRCEINEAVATGKAPRTGEGLISFAQAKQLPYLQAVIRESQRMLPPIIGLFPRDIPPGGDFVTVAGKTIFLPGGAYIGRSVYSMFHCKETYGQDADKFRPERWFEADDAKLANMIRVNELMFNHGKYQCMGKVIAQMEIAKAVFEVSVEIVSRHSHIANSVDGQLLREFDFDVVSRDKDPWKTIDMFGICGVSDFWVHVKSVEGKTQI</sequence>
<dbReference type="PANTHER" id="PTHR24305">
    <property type="entry name" value="CYTOCHROME P450"/>
    <property type="match status" value="1"/>
</dbReference>
<evidence type="ECO:0000256" key="3">
    <source>
        <dbReference type="ARBA" id="ARBA00022691"/>
    </source>
</evidence>
<dbReference type="InterPro" id="IPR001128">
    <property type="entry name" value="Cyt_P450"/>
</dbReference>
<keyword evidence="4" id="KW-0812">Transmembrane</keyword>
<evidence type="ECO:0000256" key="1">
    <source>
        <dbReference type="ARBA" id="ARBA00022603"/>
    </source>
</evidence>
<dbReference type="Pfam" id="PF00067">
    <property type="entry name" value="p450"/>
    <property type="match status" value="1"/>
</dbReference>
<evidence type="ECO:0000256" key="4">
    <source>
        <dbReference type="SAM" id="Phobius"/>
    </source>
</evidence>
<dbReference type="GO" id="GO:0004497">
    <property type="term" value="F:monooxygenase activity"/>
    <property type="evidence" value="ECO:0007669"/>
    <property type="project" value="UniProtKB-KW"/>
</dbReference>
<dbReference type="eggNOG" id="KOG0157">
    <property type="taxonomic scope" value="Eukaryota"/>
</dbReference>
<dbReference type="GeneID" id="9520622"/>
<dbReference type="Gene3D" id="3.40.50.150">
    <property type="entry name" value="Vaccinia Virus protein VP39"/>
    <property type="match status" value="1"/>
</dbReference>
<evidence type="ECO:0000313" key="6">
    <source>
        <dbReference type="EMBL" id="EFE34181.1"/>
    </source>
</evidence>
<comment type="caution">
    <text evidence="6">The sequence shown here is derived from an EMBL/GenBank/DDBJ whole genome shotgun (WGS) entry which is preliminary data.</text>
</comment>
<evidence type="ECO:0000259" key="5">
    <source>
        <dbReference type="Pfam" id="PF00891"/>
    </source>
</evidence>
<dbReference type="OMA" id="WYYHAAR"/>
<dbReference type="HOGENOM" id="CLU_001570_14_0_1"/>
<dbReference type="AlphaFoldDB" id="D4ASB7"/>
<dbReference type="KEGG" id="abe:ARB_07132"/>
<dbReference type="SUPFAM" id="SSF53335">
    <property type="entry name" value="S-adenosyl-L-methionine-dependent methyltransferases"/>
    <property type="match status" value="1"/>
</dbReference>
<keyword evidence="4" id="KW-1133">Transmembrane helix</keyword>
<feature type="transmembrane region" description="Helical" evidence="4">
    <location>
        <begin position="226"/>
        <end position="248"/>
    </location>
</feature>
<protein>
    <submittedName>
        <fullName evidence="6">Cytochrome P450 monooxygenase, putative</fullName>
    </submittedName>
</protein>
<dbReference type="GO" id="GO:0005506">
    <property type="term" value="F:iron ion binding"/>
    <property type="evidence" value="ECO:0007669"/>
    <property type="project" value="InterPro"/>
</dbReference>
<organism evidence="6 7">
    <name type="scientific">Arthroderma benhamiae (strain ATCC MYA-4681 / CBS 112371)</name>
    <name type="common">Trichophyton mentagrophytes</name>
    <dbReference type="NCBI Taxonomy" id="663331"/>
    <lineage>
        <taxon>Eukaryota</taxon>
        <taxon>Fungi</taxon>
        <taxon>Dikarya</taxon>
        <taxon>Ascomycota</taxon>
        <taxon>Pezizomycotina</taxon>
        <taxon>Eurotiomycetes</taxon>
        <taxon>Eurotiomycetidae</taxon>
        <taxon>Onygenales</taxon>
        <taxon>Arthrodermataceae</taxon>
        <taxon>Trichophyton</taxon>
    </lineage>
</organism>
<keyword evidence="6" id="KW-0560">Oxidoreductase</keyword>
<dbReference type="GO" id="GO:0032259">
    <property type="term" value="P:methylation"/>
    <property type="evidence" value="ECO:0007669"/>
    <property type="project" value="UniProtKB-KW"/>
</dbReference>
<keyword evidence="1" id="KW-0489">Methyltransferase</keyword>
<dbReference type="InterPro" id="IPR029063">
    <property type="entry name" value="SAM-dependent_MTases_sf"/>
</dbReference>
<evidence type="ECO:0000256" key="2">
    <source>
        <dbReference type="ARBA" id="ARBA00022679"/>
    </source>
</evidence>
<dbReference type="Gene3D" id="1.10.630.10">
    <property type="entry name" value="Cytochrome P450"/>
    <property type="match status" value="1"/>
</dbReference>
<dbReference type="PANTHER" id="PTHR24305:SF168">
    <property type="entry name" value="P450, PUTATIVE (EUROFUNG)-RELATED"/>
    <property type="match status" value="1"/>
</dbReference>
<dbReference type="PROSITE" id="PS51683">
    <property type="entry name" value="SAM_OMT_II"/>
    <property type="match status" value="1"/>
</dbReference>
<feature type="domain" description="O-methyltransferase C-terminal" evidence="5">
    <location>
        <begin position="22"/>
        <end position="177"/>
    </location>
</feature>
<dbReference type="Pfam" id="PF00891">
    <property type="entry name" value="Methyltransf_2"/>
    <property type="match status" value="1"/>
</dbReference>
<dbReference type="GO" id="GO:0020037">
    <property type="term" value="F:heme binding"/>
    <property type="evidence" value="ECO:0007669"/>
    <property type="project" value="InterPro"/>
</dbReference>
<dbReference type="InterPro" id="IPR036396">
    <property type="entry name" value="Cyt_P450_sf"/>
</dbReference>
<name>D4ASB7_ARTBC</name>
<keyword evidence="3" id="KW-0949">S-adenosyl-L-methionine</keyword>
<dbReference type="SUPFAM" id="SSF48264">
    <property type="entry name" value="Cytochrome P450"/>
    <property type="match status" value="1"/>
</dbReference>
<dbReference type="GO" id="GO:0016705">
    <property type="term" value="F:oxidoreductase activity, acting on paired donors, with incorporation or reduction of molecular oxygen"/>
    <property type="evidence" value="ECO:0007669"/>
    <property type="project" value="InterPro"/>
</dbReference>
<keyword evidence="7" id="KW-1185">Reference proteome</keyword>